<dbReference type="InterPro" id="IPR006477">
    <property type="entry name" value="Yir_bir_cir"/>
</dbReference>
<feature type="region of interest" description="Disordered" evidence="1">
    <location>
        <begin position="256"/>
        <end position="296"/>
    </location>
</feature>
<dbReference type="Proteomes" id="UP000515268">
    <property type="component" value="Chromosome PVPCR_08"/>
</dbReference>
<protein>
    <submittedName>
        <fullName evidence="3">CIR protein PIR protein</fullName>
    </submittedName>
</protein>
<gene>
    <name evidence="3" type="ORF">PVPCR_0803780</name>
</gene>
<proteinExistence type="predicted"/>
<dbReference type="VEuPathDB" id="PlasmoDB:PVPCR_0803780"/>
<dbReference type="NCBIfam" id="TIGR01590">
    <property type="entry name" value="yir-bir-cir_Pla"/>
    <property type="match status" value="1"/>
</dbReference>
<organism evidence="3 4">
    <name type="scientific">Plasmodium vinckei petteri</name>
    <dbReference type="NCBI Taxonomy" id="138298"/>
    <lineage>
        <taxon>Eukaryota</taxon>
        <taxon>Sar</taxon>
        <taxon>Alveolata</taxon>
        <taxon>Apicomplexa</taxon>
        <taxon>Aconoidasida</taxon>
        <taxon>Haemosporida</taxon>
        <taxon>Plasmodiidae</taxon>
        <taxon>Plasmodium</taxon>
        <taxon>Plasmodium (Vinckeia)</taxon>
    </lineage>
</organism>
<dbReference type="AlphaFoldDB" id="A0A6V7SXW0"/>
<dbReference type="Pfam" id="PF06022">
    <property type="entry name" value="Cir_Bir_Yir"/>
    <property type="match status" value="1"/>
</dbReference>
<evidence type="ECO:0000256" key="2">
    <source>
        <dbReference type="SAM" id="Phobius"/>
    </source>
</evidence>
<evidence type="ECO:0000313" key="3">
    <source>
        <dbReference type="EMBL" id="CAD2103357.1"/>
    </source>
</evidence>
<evidence type="ECO:0000313" key="4">
    <source>
        <dbReference type="Proteomes" id="UP000515268"/>
    </source>
</evidence>
<dbReference type="EMBL" id="LR865413">
    <property type="protein sequence ID" value="CAD2103357.1"/>
    <property type="molecule type" value="Genomic_DNA"/>
</dbReference>
<keyword evidence="2" id="KW-0472">Membrane</keyword>
<keyword evidence="2" id="KW-1133">Transmembrane helix</keyword>
<accession>A0A6V7SXW0</accession>
<evidence type="ECO:0000256" key="1">
    <source>
        <dbReference type="SAM" id="MobiDB-lite"/>
    </source>
</evidence>
<reference evidence="3 4" key="1">
    <citation type="submission" date="2020-08" db="EMBL/GenBank/DDBJ databases">
        <authorList>
            <person name="Ramaprasad A."/>
        </authorList>
    </citation>
    <scope>NUCLEOTIDE SEQUENCE [LARGE SCALE GENOMIC DNA]</scope>
</reference>
<keyword evidence="2" id="KW-0812">Transmembrane</keyword>
<name>A0A6V7SXW0_PLAVN</name>
<sequence length="352" mass="40647">MDTTNIYVIYINIIIPHNLQIMAQPSYNIENVYKAINTINDYFSETKQYGITIQKTNPVIHDYCHYGNNSGKGRCNGYIEMASSGVIYVLKTLKKYNLEDDKLAEYAILWLRYKLNQKAPYYDTQLNDFYTNYIVKNKDYNEKIKDSDNMTYKEIIYTKKDLMDIKEMTKFSYPFSILLFLYNANNANKLDCKKHSYNASEFVRKFEEFNKDSNNIEDSSYTKLLSTISNDYDNLKKKCKNFPSLPELTPQKIPVKNSVENPAGISGKDSGQDSLESSVEKSRQISGETPEVTSSSSSISTTLIPALSIVSIIPVFLGIAYKYSLFGIDKIFQRQYLRKKLKKVKKKLKLNI</sequence>
<keyword evidence="4" id="KW-1185">Reference proteome</keyword>
<feature type="transmembrane region" description="Helical" evidence="2">
    <location>
        <begin position="303"/>
        <end position="324"/>
    </location>
</feature>